<evidence type="ECO:0000313" key="3">
    <source>
        <dbReference type="Proteomes" id="UP001157418"/>
    </source>
</evidence>
<dbReference type="SUPFAM" id="SSF81383">
    <property type="entry name" value="F-box domain"/>
    <property type="match status" value="1"/>
</dbReference>
<evidence type="ECO:0000313" key="2">
    <source>
        <dbReference type="EMBL" id="CAH1438673.1"/>
    </source>
</evidence>
<dbReference type="InterPro" id="IPR036047">
    <property type="entry name" value="F-box-like_dom_sf"/>
</dbReference>
<organism evidence="2 3">
    <name type="scientific">Lactuca virosa</name>
    <dbReference type="NCBI Taxonomy" id="75947"/>
    <lineage>
        <taxon>Eukaryota</taxon>
        <taxon>Viridiplantae</taxon>
        <taxon>Streptophyta</taxon>
        <taxon>Embryophyta</taxon>
        <taxon>Tracheophyta</taxon>
        <taxon>Spermatophyta</taxon>
        <taxon>Magnoliopsida</taxon>
        <taxon>eudicotyledons</taxon>
        <taxon>Gunneridae</taxon>
        <taxon>Pentapetalae</taxon>
        <taxon>asterids</taxon>
        <taxon>campanulids</taxon>
        <taxon>Asterales</taxon>
        <taxon>Asteraceae</taxon>
        <taxon>Cichorioideae</taxon>
        <taxon>Cichorieae</taxon>
        <taxon>Lactucinae</taxon>
        <taxon>Lactuca</taxon>
    </lineage>
</organism>
<sequence>MEATALQKLMKMTIGKFRKEFEDEHMTRNQNKINGVVFFPDDILLDILKRLPDAFLRYKAKYVCRRWFHIITNMILLDHASFILQKPTGIYTARHVDIREERQGLEVKERYLHIPCTGRIESWCNEFLLIRDLDRKGSVYLFNLITKEGSYLPLCISCVGRYFCLCGVALSFDGLKRVYKVLRVSMGLPMQCDILILKKDIVSCVSSKWKNIKVPGYMSQGMSSWCHPVSVQGKYFHWSANLSKYLVSMDMVKEKFFQLQLPKRSGDRMINLYSVFEMGGFLTLIGGVSLDKVYIWSLKDFRRMEWEKLQLVTFPDQYFRIYPISTVISKRYIIFKDSESSKSMYSYDLKYGVVIIKELKINIESDLCVVHTSAPSFILSRG</sequence>
<accession>A0AAU9NLM8</accession>
<dbReference type="InterPro" id="IPR011043">
    <property type="entry name" value="Gal_Oxase/kelch_b-propeller"/>
</dbReference>
<protein>
    <recommendedName>
        <fullName evidence="1">F-box domain-containing protein</fullName>
    </recommendedName>
</protein>
<dbReference type="PANTHER" id="PTHR31672">
    <property type="entry name" value="BNACNNG10540D PROTEIN"/>
    <property type="match status" value="1"/>
</dbReference>
<dbReference type="InterPro" id="IPR001810">
    <property type="entry name" value="F-box_dom"/>
</dbReference>
<dbReference type="Proteomes" id="UP001157418">
    <property type="component" value="Unassembled WGS sequence"/>
</dbReference>
<comment type="caution">
    <text evidence="2">The sequence shown here is derived from an EMBL/GenBank/DDBJ whole genome shotgun (WGS) entry which is preliminary data.</text>
</comment>
<dbReference type="Pfam" id="PF00646">
    <property type="entry name" value="F-box"/>
    <property type="match status" value="1"/>
</dbReference>
<feature type="domain" description="F-box" evidence="1">
    <location>
        <begin position="40"/>
        <end position="76"/>
    </location>
</feature>
<gene>
    <name evidence="2" type="ORF">LVIROSA_LOCUS24919</name>
</gene>
<dbReference type="InterPro" id="IPR050796">
    <property type="entry name" value="SCF_F-box_component"/>
</dbReference>
<keyword evidence="3" id="KW-1185">Reference proteome</keyword>
<reference evidence="2 3" key="1">
    <citation type="submission" date="2022-01" db="EMBL/GenBank/DDBJ databases">
        <authorList>
            <person name="Xiong W."/>
            <person name="Schranz E."/>
        </authorList>
    </citation>
    <scope>NUCLEOTIDE SEQUENCE [LARGE SCALE GENOMIC DNA]</scope>
</reference>
<dbReference type="EMBL" id="CAKMRJ010004445">
    <property type="protein sequence ID" value="CAH1438673.1"/>
    <property type="molecule type" value="Genomic_DNA"/>
</dbReference>
<dbReference type="PANTHER" id="PTHR31672:SF11">
    <property type="entry name" value="F-BOX PROTEIN CPR1-LIKE ISOFORM X2"/>
    <property type="match status" value="1"/>
</dbReference>
<proteinExistence type="predicted"/>
<dbReference type="SUPFAM" id="SSF50965">
    <property type="entry name" value="Galactose oxidase, central domain"/>
    <property type="match status" value="1"/>
</dbReference>
<dbReference type="Gene3D" id="1.20.1280.50">
    <property type="match status" value="1"/>
</dbReference>
<evidence type="ECO:0000259" key="1">
    <source>
        <dbReference type="Pfam" id="PF00646"/>
    </source>
</evidence>
<dbReference type="AlphaFoldDB" id="A0AAU9NLM8"/>
<name>A0AAU9NLM8_9ASTR</name>